<feature type="region of interest" description="Disordered" evidence="1">
    <location>
        <begin position="2071"/>
        <end position="2101"/>
    </location>
</feature>
<keyword evidence="2" id="KW-1133">Transmembrane helix</keyword>
<feature type="region of interest" description="Disordered" evidence="1">
    <location>
        <begin position="121"/>
        <end position="373"/>
    </location>
</feature>
<dbReference type="PANTHER" id="PTHR21590:SF4">
    <property type="entry name" value="UPF0606 PROTEIN KIAA1549"/>
    <property type="match status" value="1"/>
</dbReference>
<dbReference type="CTD" id="57670"/>
<dbReference type="RefSeq" id="XP_053752722.1">
    <property type="nucleotide sequence ID" value="XM_053896747.1"/>
</dbReference>
<evidence type="ECO:0000256" key="2">
    <source>
        <dbReference type="SAM" id="Phobius"/>
    </source>
</evidence>
<feature type="compositionally biased region" description="Low complexity" evidence="1">
    <location>
        <begin position="326"/>
        <end position="338"/>
    </location>
</feature>
<feature type="compositionally biased region" description="Basic residues" evidence="1">
    <location>
        <begin position="1921"/>
        <end position="1935"/>
    </location>
</feature>
<keyword evidence="2" id="KW-0472">Membrane</keyword>
<feature type="region of interest" description="Disordered" evidence="1">
    <location>
        <begin position="1919"/>
        <end position="1947"/>
    </location>
</feature>
<reference evidence="4" key="1">
    <citation type="submission" date="2025-08" db="UniProtKB">
        <authorList>
            <consortium name="RefSeq"/>
        </authorList>
    </citation>
    <scope>IDENTIFICATION</scope>
    <source>
        <tissue evidence="4">Whole blood</tissue>
    </source>
</reference>
<protein>
    <submittedName>
        <fullName evidence="4">UPF0606 protein KIAA1549 homolog</fullName>
    </submittedName>
</protein>
<dbReference type="Proteomes" id="UP001165780">
    <property type="component" value="Unplaced"/>
</dbReference>
<name>A0A9W2V277_PANPR</name>
<feature type="region of interest" description="Disordered" evidence="1">
    <location>
        <begin position="1702"/>
        <end position="1791"/>
    </location>
</feature>
<feature type="region of interest" description="Disordered" evidence="1">
    <location>
        <begin position="601"/>
        <end position="648"/>
    </location>
</feature>
<feature type="region of interest" description="Disordered" evidence="1">
    <location>
        <begin position="2208"/>
        <end position="2233"/>
    </location>
</feature>
<feature type="compositionally biased region" description="Pro residues" evidence="1">
    <location>
        <begin position="290"/>
        <end position="302"/>
    </location>
</feature>
<feature type="transmembrane region" description="Helical" evidence="2">
    <location>
        <begin position="1628"/>
        <end position="1650"/>
    </location>
</feature>
<keyword evidence="3" id="KW-1185">Reference proteome</keyword>
<dbReference type="Pfam" id="PF12877">
    <property type="entry name" value="KIAA1549"/>
    <property type="match status" value="1"/>
</dbReference>
<feature type="compositionally biased region" description="Low complexity" evidence="1">
    <location>
        <begin position="190"/>
        <end position="205"/>
    </location>
</feature>
<keyword evidence="2" id="KW-0812">Transmembrane</keyword>
<feature type="compositionally biased region" description="Basic residues" evidence="1">
    <location>
        <begin position="221"/>
        <end position="232"/>
    </location>
</feature>
<dbReference type="GeneID" id="109268868"/>
<feature type="compositionally biased region" description="Basic residues" evidence="1">
    <location>
        <begin position="176"/>
        <end position="189"/>
    </location>
</feature>
<feature type="region of interest" description="Disordered" evidence="1">
    <location>
        <begin position="1179"/>
        <end position="1257"/>
    </location>
</feature>
<organism evidence="3 4">
    <name type="scientific">Panthera pardus</name>
    <name type="common">Leopard</name>
    <name type="synonym">Felis pardus</name>
    <dbReference type="NCBI Taxonomy" id="9691"/>
    <lineage>
        <taxon>Eukaryota</taxon>
        <taxon>Metazoa</taxon>
        <taxon>Chordata</taxon>
        <taxon>Craniata</taxon>
        <taxon>Vertebrata</taxon>
        <taxon>Euteleostomi</taxon>
        <taxon>Mammalia</taxon>
        <taxon>Eutheria</taxon>
        <taxon>Laurasiatheria</taxon>
        <taxon>Carnivora</taxon>
        <taxon>Feliformia</taxon>
        <taxon>Felidae</taxon>
        <taxon>Pantherinae</taxon>
        <taxon>Panthera</taxon>
    </lineage>
</organism>
<evidence type="ECO:0000256" key="1">
    <source>
        <dbReference type="SAM" id="MobiDB-lite"/>
    </source>
</evidence>
<feature type="transmembrane region" description="Helical" evidence="2">
    <location>
        <begin position="1326"/>
        <end position="1347"/>
    </location>
</feature>
<feature type="compositionally biased region" description="Polar residues" evidence="1">
    <location>
        <begin position="1225"/>
        <end position="1236"/>
    </location>
</feature>
<feature type="compositionally biased region" description="Pro residues" evidence="1">
    <location>
        <begin position="1185"/>
        <end position="1194"/>
    </location>
</feature>
<dbReference type="PANTHER" id="PTHR21590">
    <property type="entry name" value="SEA DOMAIN-CONTAINING PROTEIN"/>
    <property type="match status" value="1"/>
</dbReference>
<evidence type="ECO:0000313" key="4">
    <source>
        <dbReference type="RefSeq" id="XP_053752722.1"/>
    </source>
</evidence>
<dbReference type="InterPro" id="IPR024606">
    <property type="entry name" value="KIAA1549"/>
</dbReference>
<proteinExistence type="predicted"/>
<feature type="compositionally biased region" description="Polar residues" evidence="1">
    <location>
        <begin position="867"/>
        <end position="881"/>
    </location>
</feature>
<feature type="region of interest" description="Disordered" evidence="1">
    <location>
        <begin position="835"/>
        <end position="943"/>
    </location>
</feature>
<feature type="compositionally biased region" description="Pro residues" evidence="1">
    <location>
        <begin position="310"/>
        <end position="322"/>
    </location>
</feature>
<evidence type="ECO:0000313" key="3">
    <source>
        <dbReference type="Proteomes" id="UP001165780"/>
    </source>
</evidence>
<gene>
    <name evidence="4" type="primary">KIAA1549</name>
</gene>
<accession>A0A9W2V277</accession>
<feature type="compositionally biased region" description="Polar residues" evidence="1">
    <location>
        <begin position="898"/>
        <end position="926"/>
    </location>
</feature>
<sequence>MAFDEVPRFSREDITCTCSYDTRLCGSVLSQWELTGGWGQVRKVELFAGRVDILAQVKRGFTGALGILKQDDTIFELHINLVPECKHPNRTQRTQTANSTFQDLYTTRCVQLDARHVAAPKAVLRTPASHSHLLPRTGRSRAKPGARGGARGPPPSGLARFSGPDPSSPACLPPSRRPRGRNARGHPGRGPRCSGRGGRAQASRAPPAPPPGRRVLGETRHRPRAARPRRAPAPRPPPGRPAGRRPAGREVVLASPRPGPRVAEQRLGGSEGGGAARPACGWRPLSAVPAPGPPPPRRPPSAPVRGAPSQPQPQRPPLPGPRAPSREAGPGRRPGLPGARRRRRGAAMEGKTRAGVALVPGPSGRGPSARRARRLRRRPGLLLPGLWLLLLARPVSCAPDELFLEQHNLSLSSMELTMKKSTVHSTAHVALTETAPGSQQSPSLQVTSSPSATIFDTVFLNPGTLTQSMADHSILVANYVSMTSSEVVRDDDEMDNFLPETPWATSRAVSPLQHLPVSPPVLTPSLPIISFQDEQMTSAWQNTVPQPTTYAEAASHFSAFWSAFSTSEGILPRPSRNLVLYPTDTYGHSASRTLPEIAASGTEDGETLPSGSLAAQPPLSGSGIPPQAFPSWDEVSPPPEDVLATGTDTYPDMPTALSRSLEETIFPRTDPAASLAQTALACGRGRTKSALFSSLALVSFSTRPADVSHNPFLPGSAREASGLPGESGVPRPVDDTHVPSPAASFRPYTWCVSCAVASPRHVASASVVEKDVGSGDGALTVTTLGVSSLSPPSSSVADFPEFEDDPQEFNTLFPSRPVIPLSSPSAGVSGASVGLSADVGTGSVGTTQADPSRGRLSVPLSPDTAPLGSSSVPESPGTPSGVTAVFPSLLGSVLPDSGTANPNTPSPASADQGPFMSSTLGSSVEPSLSLDWEPGSSSQHATGLGLDSASSFFSTPPLEPSSWVSPSSETLASPSSGTSSDASAFIAQAFSSLVETLPLSDSVDLEAPPLSVPNPTSSEFSRLWPSSDLLSNTFTFLPGYSEMPLLSSFPSGSLKVSEASTVSLTGPEAHFTSALTETTSYLEWSLIAHESAVTTLVPSSSEPTLDILTVGTHSASPLTASRTTPVVVESSLFPTPLPSSDGVSASDGHTSVFPSFSKVIPGTTLPVTDVYLSSASSFVSEASPSPLPTEPVPVGPSFTPTDLPVLASTDPSTPTAGAAPGDTVDGSTLSSRTASRNPHESSSVHPPPSLHPVPTSTSEAAVHSPALVTTKPPYVCDITVPDAYLITTVLARRAVQEYIITSIKEVLRIHFNRAVELKVYELFADFTFLVTSGPFVYTAISVINVLINSKLVRDQTPLILAVKPSFLVPESRFQVHTVLQFVPQSVDTGLCSFTQRIEKGLMIALSEVSKHHQGTHNLTVQILNVTMGASRPAPRRGPVNIVFAVRGAQGFLNGTEVSQLLRNLSVVEFSFYLGYPVLQIAEPFQYPQLNLSQLLKSSWVRTVLLGVVEKQLQNEVFQAEMERKLAQLLSEVSTRRRMWRRATIAAGNSIVQMVNVSRLEGDDNPVQLIYFVEDQDGERLSAVKSSDLINKIDIQRAAIILGYRIQGAVAQPLDRVKRPSPESQSSNLWVIVGVVIPVLVVTVIVIILYWKLCRTDKLDFQPDTVANIQQRQKLQIPSVKGFDFAKQHLGQHNKDDILIIHEPAPLPGPVKDHTTPSENGDVPSPKAKIASKNVRHRGRVSPSDADSTVSEESSERDAGDKTPGTANDGQPHRAPQSGPPPPSSGNEQHSSASIFEHVDRLSRSSEASRRVPSKIQLIAMQPIPGPPVQHTVLADRVAETNKINKEIQTALRHKSEIEHHRNKIRLRAKRRGHYEFPVVDDLSSGDTRERHRVYRRAQMQIDKILDPTASVPSVFIEPRKSSRIKRSPKPRRKHQVNGCPGDAEKDRLITTDSDGTYKRPPGVHNSAYIGCPSDPDLPADVQTPSSAELGRYPGLPFPASQYIPPQPSIEEARQTMHSLLDDAFALVAPSSQPASAAVTGPGVPAVLPVNSTPSRDERRATQWGSFYSPAQTASNPCSRYEDYGMTPPSGPLPRPGFGPGLLPSSELVPSESQQTQASADAPFAARGIYPEEMPSVARPRPVGGTTGSQIQHLTQVGIASRIGAQPVEIPPSRGGQYGGPGWPSYGEDEAGRREATHMLGHQEYSSSPLFQVPRTSGREPSAPPGNLPHRGLQGAGLAYATSSTEDLQPGHSSASLIKAIREELLRLSQKQTAVQNFHS</sequence>